<name>A0A922HR43_DERFA</name>
<reference evidence="10" key="1">
    <citation type="submission" date="2013-05" db="EMBL/GenBank/DDBJ databases">
        <authorList>
            <person name="Yim A.K.Y."/>
            <person name="Chan T.F."/>
            <person name="Ji K.M."/>
            <person name="Liu X.Y."/>
            <person name="Zhou J.W."/>
            <person name="Li R.Q."/>
            <person name="Yang K.Y."/>
            <person name="Li J."/>
            <person name="Li M."/>
            <person name="Law P.T.W."/>
            <person name="Wu Y.L."/>
            <person name="Cai Z.L."/>
            <person name="Qin H."/>
            <person name="Bao Y."/>
            <person name="Leung R.K.K."/>
            <person name="Ng P.K.S."/>
            <person name="Zou J."/>
            <person name="Zhong X.J."/>
            <person name="Ran P.X."/>
            <person name="Zhong N.S."/>
            <person name="Liu Z.G."/>
            <person name="Tsui S.K.W."/>
        </authorList>
    </citation>
    <scope>NUCLEOTIDE SEQUENCE</scope>
    <source>
        <strain evidence="10">Derf</strain>
        <tissue evidence="10">Whole organism</tissue>
    </source>
</reference>
<comment type="catalytic activity">
    <reaction evidence="7">
        <text>1D-myo-inositol 1,3,4,6-tetrakisphosphate + ATP = 1D-myo-inositol 1,3,4,5,6-pentakisphosphate + ADP + H(+)</text>
        <dbReference type="Rhea" id="RHEA:12717"/>
        <dbReference type="ChEBI" id="CHEBI:15378"/>
        <dbReference type="ChEBI" id="CHEBI:30616"/>
        <dbReference type="ChEBI" id="CHEBI:57660"/>
        <dbReference type="ChEBI" id="CHEBI:57733"/>
        <dbReference type="ChEBI" id="CHEBI:456216"/>
        <dbReference type="EC" id="2.7.1.140"/>
    </reaction>
</comment>
<evidence type="ECO:0000256" key="3">
    <source>
        <dbReference type="ARBA" id="ARBA00022741"/>
    </source>
</evidence>
<comment type="catalytic activity">
    <reaction evidence="6">
        <text>1D-myo-inositol 1,4,5-trisphosphate + 2 ATP = 1D-myo-inositol 1,3,4,5,6-pentakisphosphate + 2 ADP + 2 H(+)</text>
        <dbReference type="Rhea" id="RHEA:32359"/>
        <dbReference type="ChEBI" id="CHEBI:15378"/>
        <dbReference type="ChEBI" id="CHEBI:30616"/>
        <dbReference type="ChEBI" id="CHEBI:57733"/>
        <dbReference type="ChEBI" id="CHEBI:203600"/>
        <dbReference type="ChEBI" id="CHEBI:456216"/>
        <dbReference type="EC" id="2.7.1.151"/>
    </reaction>
</comment>
<dbReference type="SUPFAM" id="SSF56104">
    <property type="entry name" value="SAICAR synthase-like"/>
    <property type="match status" value="1"/>
</dbReference>
<dbReference type="GO" id="GO:0005524">
    <property type="term" value="F:ATP binding"/>
    <property type="evidence" value="ECO:0007669"/>
    <property type="project" value="UniProtKB-KW"/>
</dbReference>
<evidence type="ECO:0000313" key="10">
    <source>
        <dbReference type="EMBL" id="KAH9501143.1"/>
    </source>
</evidence>
<keyword evidence="5" id="KW-0067">ATP-binding</keyword>
<evidence type="ECO:0000256" key="4">
    <source>
        <dbReference type="ARBA" id="ARBA00022777"/>
    </source>
</evidence>
<dbReference type="GO" id="GO:0008440">
    <property type="term" value="F:inositol-1,4,5-trisphosphate 3-kinase activity"/>
    <property type="evidence" value="ECO:0007669"/>
    <property type="project" value="TreeGrafter"/>
</dbReference>
<proteinExistence type="inferred from homology"/>
<keyword evidence="2 8" id="KW-0808">Transferase</keyword>
<dbReference type="GO" id="GO:0005737">
    <property type="term" value="C:cytoplasm"/>
    <property type="evidence" value="ECO:0007669"/>
    <property type="project" value="TreeGrafter"/>
</dbReference>
<comment type="caution">
    <text evidence="10">The sequence shown here is derived from an EMBL/GenBank/DDBJ whole genome shotgun (WGS) entry which is preliminary data.</text>
</comment>
<evidence type="ECO:0000256" key="1">
    <source>
        <dbReference type="ARBA" id="ARBA00007374"/>
    </source>
</evidence>
<dbReference type="GO" id="GO:0032958">
    <property type="term" value="P:inositol phosphate biosynthetic process"/>
    <property type="evidence" value="ECO:0007669"/>
    <property type="project" value="InterPro"/>
</dbReference>
<comment type="similarity">
    <text evidence="1 8">Belongs to the inositol phosphokinase (IPK) family.</text>
</comment>
<keyword evidence="4 8" id="KW-0418">Kinase</keyword>
<gene>
    <name evidence="10" type="ORF">DERF_012009</name>
</gene>
<feature type="compositionally biased region" description="Polar residues" evidence="9">
    <location>
        <begin position="1"/>
        <end position="13"/>
    </location>
</feature>
<dbReference type="InterPro" id="IPR005522">
    <property type="entry name" value="IPK"/>
</dbReference>
<dbReference type="Proteomes" id="UP000790347">
    <property type="component" value="Unassembled WGS sequence"/>
</dbReference>
<dbReference type="EC" id="2.7.-.-" evidence="8"/>
<dbReference type="AlphaFoldDB" id="A0A922HR43"/>
<sequence length="331" mass="38343">MESSKAATANSNGEHCIIQRPSSESLSSNPSKINDHKMIITIPDGAEQLPFQIAGHCFGKSKHKWGILKHSQSGDILKPIFDKRSHREQLFYENIINDDDNDKDNGCLKILQKLVPHYNGLFHDDHMNIDYIRLEDITAHMINISLLDVKIGYITYDPEASEEKRRAEMSKYKYAKDLGFRILGMRYFDSTTNEFVDKNREYGLQITPDNASSAFLLFAQNDPNILQQFDNQLSEIEHWFTKHNIRRWKFLSSSILFACGEKTINTNINNDDGHNNNKRKTIVKMIDFAHVFPNDDQELDENYLFGLGKLRFHITDAIKICEQQQQQQQSK</sequence>
<accession>A0A922HR43</accession>
<dbReference type="PANTHER" id="PTHR12400:SF51">
    <property type="entry name" value="INOSITOL POLYPHOSPHATE MULTIKINASE"/>
    <property type="match status" value="1"/>
</dbReference>
<dbReference type="Pfam" id="PF03770">
    <property type="entry name" value="IPK"/>
    <property type="match status" value="1"/>
</dbReference>
<reference evidence="10" key="2">
    <citation type="journal article" date="2022" name="Res Sq">
        <title>Comparative Genomics Reveals Insights into the Divergent Evolution of Astigmatic Mites and Household Pest Adaptations.</title>
        <authorList>
            <person name="Xiong Q."/>
            <person name="Wan A.T.-Y."/>
            <person name="Liu X.-Y."/>
            <person name="Fung C.S.-H."/>
            <person name="Xiao X."/>
            <person name="Malainual N."/>
            <person name="Hou J."/>
            <person name="Wang L."/>
            <person name="Wang M."/>
            <person name="Yang K."/>
            <person name="Cui Y."/>
            <person name="Leung E."/>
            <person name="Nong W."/>
            <person name="Shin S.-K."/>
            <person name="Au S."/>
            <person name="Jeong K.Y."/>
            <person name="Chew F.T."/>
            <person name="Hui J."/>
            <person name="Leung T.F."/>
            <person name="Tungtrongchitr A."/>
            <person name="Zhong N."/>
            <person name="Liu Z."/>
            <person name="Tsui S."/>
        </authorList>
    </citation>
    <scope>NUCLEOTIDE SEQUENCE</scope>
    <source>
        <strain evidence="10">Derf</strain>
        <tissue evidence="10">Whole organism</tissue>
    </source>
</reference>
<dbReference type="InterPro" id="IPR038286">
    <property type="entry name" value="IPK_sf"/>
</dbReference>
<dbReference type="PANTHER" id="PTHR12400">
    <property type="entry name" value="INOSITOL POLYPHOSPHATE KINASE"/>
    <property type="match status" value="1"/>
</dbReference>
<evidence type="ECO:0000256" key="8">
    <source>
        <dbReference type="RuleBase" id="RU363090"/>
    </source>
</evidence>
<dbReference type="GO" id="GO:0005634">
    <property type="term" value="C:nucleus"/>
    <property type="evidence" value="ECO:0007669"/>
    <property type="project" value="TreeGrafter"/>
</dbReference>
<evidence type="ECO:0000256" key="5">
    <source>
        <dbReference type="ARBA" id="ARBA00022840"/>
    </source>
</evidence>
<feature type="region of interest" description="Disordered" evidence="9">
    <location>
        <begin position="1"/>
        <end position="31"/>
    </location>
</feature>
<protein>
    <recommendedName>
        <fullName evidence="8">Kinase</fullName>
        <ecNumber evidence="8">2.7.-.-</ecNumber>
    </recommendedName>
</protein>
<evidence type="ECO:0000313" key="11">
    <source>
        <dbReference type="Proteomes" id="UP000790347"/>
    </source>
</evidence>
<keyword evidence="11" id="KW-1185">Reference proteome</keyword>
<organism evidence="10 11">
    <name type="scientific">Dermatophagoides farinae</name>
    <name type="common">American house dust mite</name>
    <dbReference type="NCBI Taxonomy" id="6954"/>
    <lineage>
        <taxon>Eukaryota</taxon>
        <taxon>Metazoa</taxon>
        <taxon>Ecdysozoa</taxon>
        <taxon>Arthropoda</taxon>
        <taxon>Chelicerata</taxon>
        <taxon>Arachnida</taxon>
        <taxon>Acari</taxon>
        <taxon>Acariformes</taxon>
        <taxon>Sarcoptiformes</taxon>
        <taxon>Astigmata</taxon>
        <taxon>Psoroptidia</taxon>
        <taxon>Analgoidea</taxon>
        <taxon>Pyroglyphidae</taxon>
        <taxon>Dermatophagoidinae</taxon>
        <taxon>Dermatophagoides</taxon>
    </lineage>
</organism>
<dbReference type="GO" id="GO:0051765">
    <property type="term" value="F:inositol tetrakisphosphate kinase activity"/>
    <property type="evidence" value="ECO:0007669"/>
    <property type="project" value="TreeGrafter"/>
</dbReference>
<dbReference type="EMBL" id="ASGP02000006">
    <property type="protein sequence ID" value="KAH9501143.1"/>
    <property type="molecule type" value="Genomic_DNA"/>
</dbReference>
<feature type="compositionally biased region" description="Low complexity" evidence="9">
    <location>
        <begin position="22"/>
        <end position="31"/>
    </location>
</feature>
<evidence type="ECO:0000256" key="6">
    <source>
        <dbReference type="ARBA" id="ARBA00036164"/>
    </source>
</evidence>
<dbReference type="Gene3D" id="3.30.470.160">
    <property type="entry name" value="Inositol polyphosphate kinase"/>
    <property type="match status" value="1"/>
</dbReference>
<evidence type="ECO:0000256" key="2">
    <source>
        <dbReference type="ARBA" id="ARBA00022679"/>
    </source>
</evidence>
<keyword evidence="3" id="KW-0547">Nucleotide-binding</keyword>
<evidence type="ECO:0000256" key="7">
    <source>
        <dbReference type="ARBA" id="ARBA00036525"/>
    </source>
</evidence>
<evidence type="ECO:0000256" key="9">
    <source>
        <dbReference type="SAM" id="MobiDB-lite"/>
    </source>
</evidence>